<comment type="caution">
    <text evidence="6">The sequence shown here is derived from an EMBL/GenBank/DDBJ whole genome shotgun (WGS) entry which is preliminary data.</text>
</comment>
<evidence type="ECO:0000256" key="4">
    <source>
        <dbReference type="ARBA" id="ARBA00023014"/>
    </source>
</evidence>
<dbReference type="GO" id="GO:0051539">
    <property type="term" value="F:4 iron, 4 sulfur cluster binding"/>
    <property type="evidence" value="ECO:0007669"/>
    <property type="project" value="UniProtKB-KW"/>
</dbReference>
<dbReference type="Pfam" id="PF13247">
    <property type="entry name" value="Fer4_11"/>
    <property type="match status" value="1"/>
</dbReference>
<name>A0A7V5U326_9BACT</name>
<dbReference type="InterPro" id="IPR050954">
    <property type="entry name" value="ET_IronSulfur_Cluster-Binding"/>
</dbReference>
<keyword evidence="2" id="KW-0479">Metal-binding</keyword>
<evidence type="ECO:0000256" key="1">
    <source>
        <dbReference type="ARBA" id="ARBA00022485"/>
    </source>
</evidence>
<sequence>MHYPPTPPDSEVIIEFYPEKCKACGVCERACRDVHHFPAGSANCAVYAILKDGSIVKTHPKKKIPKEQIERLVHLTCFQCLEPYCMKACPTGAIRRDGGMVIVEERLCIGCKACLTACPWGIPWLNPKTNKISKCDLCRTLSLGIPACVSMCPTRALHVRWKVKRPYEDFIEILKEQLIYQAAGSASK</sequence>
<dbReference type="Gene3D" id="3.30.70.20">
    <property type="match status" value="2"/>
</dbReference>
<dbReference type="PROSITE" id="PS00198">
    <property type="entry name" value="4FE4S_FER_1"/>
    <property type="match status" value="1"/>
</dbReference>
<dbReference type="Proteomes" id="UP000886101">
    <property type="component" value="Unassembled WGS sequence"/>
</dbReference>
<dbReference type="InterPro" id="IPR017896">
    <property type="entry name" value="4Fe4S_Fe-S-bd"/>
</dbReference>
<dbReference type="PROSITE" id="PS51379">
    <property type="entry name" value="4FE4S_FER_2"/>
    <property type="match status" value="2"/>
</dbReference>
<evidence type="ECO:0000256" key="2">
    <source>
        <dbReference type="ARBA" id="ARBA00022723"/>
    </source>
</evidence>
<keyword evidence="4" id="KW-0411">Iron-sulfur</keyword>
<dbReference type="InterPro" id="IPR017900">
    <property type="entry name" value="4Fe4S_Fe_S_CS"/>
</dbReference>
<reference evidence="6" key="1">
    <citation type="journal article" date="2020" name="mSystems">
        <title>Genome- and Community-Level Interaction Insights into Carbon Utilization and Element Cycling Functions of Hydrothermarchaeota in Hydrothermal Sediment.</title>
        <authorList>
            <person name="Zhou Z."/>
            <person name="Liu Y."/>
            <person name="Xu W."/>
            <person name="Pan J."/>
            <person name="Luo Z.H."/>
            <person name="Li M."/>
        </authorList>
    </citation>
    <scope>NUCLEOTIDE SEQUENCE [LARGE SCALE GENOMIC DNA]</scope>
    <source>
        <strain evidence="6">HyVt-533</strain>
    </source>
</reference>
<protein>
    <submittedName>
        <fullName evidence="6">4Fe-4S dicluster domain-containing protein</fullName>
    </submittedName>
</protein>
<dbReference type="GO" id="GO:0046872">
    <property type="term" value="F:metal ion binding"/>
    <property type="evidence" value="ECO:0007669"/>
    <property type="project" value="UniProtKB-KW"/>
</dbReference>
<dbReference type="SUPFAM" id="SSF54862">
    <property type="entry name" value="4Fe-4S ferredoxins"/>
    <property type="match status" value="1"/>
</dbReference>
<dbReference type="EMBL" id="DROK01000220">
    <property type="protein sequence ID" value="HHI97676.1"/>
    <property type="molecule type" value="Genomic_DNA"/>
</dbReference>
<accession>A0A7V5U326</accession>
<gene>
    <name evidence="6" type="ORF">ENJ96_07460</name>
</gene>
<feature type="domain" description="4Fe-4S ferredoxin-type" evidence="5">
    <location>
        <begin position="99"/>
        <end position="128"/>
    </location>
</feature>
<feature type="domain" description="4Fe-4S ferredoxin-type" evidence="5">
    <location>
        <begin position="12"/>
        <end position="40"/>
    </location>
</feature>
<proteinExistence type="predicted"/>
<keyword evidence="1" id="KW-0004">4Fe-4S</keyword>
<organism evidence="6">
    <name type="scientific">Thermodesulfatator atlanticus</name>
    <dbReference type="NCBI Taxonomy" id="501497"/>
    <lineage>
        <taxon>Bacteria</taxon>
        <taxon>Pseudomonadati</taxon>
        <taxon>Thermodesulfobacteriota</taxon>
        <taxon>Thermodesulfobacteria</taxon>
        <taxon>Thermodesulfobacteriales</taxon>
        <taxon>Thermodesulfatatoraceae</taxon>
        <taxon>Thermodesulfatator</taxon>
    </lineage>
</organism>
<evidence type="ECO:0000259" key="5">
    <source>
        <dbReference type="PROSITE" id="PS51379"/>
    </source>
</evidence>
<keyword evidence="3" id="KW-0408">Iron</keyword>
<dbReference type="PANTHER" id="PTHR43177">
    <property type="entry name" value="PROTEIN NRFC"/>
    <property type="match status" value="1"/>
</dbReference>
<dbReference type="AlphaFoldDB" id="A0A7V5U326"/>
<dbReference type="Pfam" id="PF12800">
    <property type="entry name" value="Fer4_4"/>
    <property type="match status" value="1"/>
</dbReference>
<evidence type="ECO:0000313" key="6">
    <source>
        <dbReference type="EMBL" id="HHI97676.1"/>
    </source>
</evidence>
<dbReference type="PANTHER" id="PTHR43177:SF3">
    <property type="entry name" value="PROTEIN NRFC HOMOLOG"/>
    <property type="match status" value="1"/>
</dbReference>
<evidence type="ECO:0000256" key="3">
    <source>
        <dbReference type="ARBA" id="ARBA00023004"/>
    </source>
</evidence>